<evidence type="ECO:0000256" key="4">
    <source>
        <dbReference type="ARBA" id="ARBA00022692"/>
    </source>
</evidence>
<keyword evidence="8 12" id="KW-0472">Membrane</keyword>
<dbReference type="PANTHER" id="PTHR11690:SF248">
    <property type="entry name" value="PICKPOCKET 17, ISOFORM A"/>
    <property type="match status" value="1"/>
</dbReference>
<dbReference type="OrthoDB" id="6021021at2759"/>
<dbReference type="Proteomes" id="UP000014760">
    <property type="component" value="Unassembled WGS sequence"/>
</dbReference>
<evidence type="ECO:0000313" key="13">
    <source>
        <dbReference type="EMBL" id="ELT98448.1"/>
    </source>
</evidence>
<evidence type="ECO:0000256" key="1">
    <source>
        <dbReference type="ARBA" id="ARBA00004141"/>
    </source>
</evidence>
<proteinExistence type="inferred from homology"/>
<evidence type="ECO:0000256" key="3">
    <source>
        <dbReference type="ARBA" id="ARBA00022461"/>
    </source>
</evidence>
<evidence type="ECO:0000256" key="12">
    <source>
        <dbReference type="SAM" id="Phobius"/>
    </source>
</evidence>
<keyword evidence="6" id="KW-0915">Sodium</keyword>
<name>R7TX10_CAPTE</name>
<dbReference type="GO" id="GO:0005886">
    <property type="term" value="C:plasma membrane"/>
    <property type="evidence" value="ECO:0007669"/>
    <property type="project" value="TreeGrafter"/>
</dbReference>
<keyword evidence="10 11" id="KW-0407">Ion channel</keyword>
<evidence type="ECO:0000256" key="8">
    <source>
        <dbReference type="ARBA" id="ARBA00023136"/>
    </source>
</evidence>
<sequence length="675" mass="76697">MTSHQVVCLQSIFLRPLRHSQIEDIWASSMTAISANVINGHNAMTRKRTTELVDDYQNHVTRYGYCSIVDCRKIGQHLELSVKGCCNYAELYVAMLPENRGNAVFSMDEYVRKARSGIPPEGHTQNDLRSNNLARERNKMAMWWQGFAEVTRNCLLLSTIKGVNRYFKTEYTFLKVWWLVSIWLLFALAVVQVREAFREYYSHDTTIKLRTSGLGDTGAMLPITFPTSTLCNMKPVHGTKQEEELVDYFVQLNKNISDMINQSKDTISDTYTFSELTKASAFFQFLGTEKAKKYGQPHENFLIDCVVTTDVPGLSYKCADVAIVSTVQIATYFSCVHIRITREVFEAIRPRKISAILHLNDDDSFIVPGTKVLESDVQESGAIVTLSSQSQIPDDTYESIRIQPGTNNVINMALSLRMRLENPYGDCIRDPASNMSFAYTSSVIPYTKQSCEEACRQNEITRACRCFSAATRAVFDQNQTQDMFCGGAYSTFDERFKTLRCSIEATKAVERKCSSVCPWECEELLVDTSISSSIWPRDAQQVSFYNAYIEGKSFAGRYDAYRDIRNEYLNTRNASAALHKLRKETAIPRTFAKVELTLSKLEVSVISDEIKMSELDFVTTLASLMNMYSGITLIVVVECFDYIFSLILYFFFPKNVVDDKPPRQPTSQVVTSIDL</sequence>
<dbReference type="EMBL" id="AMQN01002047">
    <property type="status" value="NOT_ANNOTATED_CDS"/>
    <property type="molecule type" value="Genomic_DNA"/>
</dbReference>
<accession>R7TX10</accession>
<dbReference type="STRING" id="283909.R7TX10"/>
<feature type="transmembrane region" description="Helical" evidence="12">
    <location>
        <begin position="176"/>
        <end position="193"/>
    </location>
</feature>
<comment type="similarity">
    <text evidence="11">Belongs to the amiloride-sensitive sodium channel (TC 1.A.6) family.</text>
</comment>
<keyword evidence="5 12" id="KW-1133">Transmembrane helix</keyword>
<keyword evidence="9 11" id="KW-0739">Sodium transport</keyword>
<reference evidence="13 15" key="2">
    <citation type="journal article" date="2013" name="Nature">
        <title>Insights into bilaterian evolution from three spiralian genomes.</title>
        <authorList>
            <person name="Simakov O."/>
            <person name="Marletaz F."/>
            <person name="Cho S.J."/>
            <person name="Edsinger-Gonzales E."/>
            <person name="Havlak P."/>
            <person name="Hellsten U."/>
            <person name="Kuo D.H."/>
            <person name="Larsson T."/>
            <person name="Lv J."/>
            <person name="Arendt D."/>
            <person name="Savage R."/>
            <person name="Osoegawa K."/>
            <person name="de Jong P."/>
            <person name="Grimwood J."/>
            <person name="Chapman J.A."/>
            <person name="Shapiro H."/>
            <person name="Aerts A."/>
            <person name="Otillar R.P."/>
            <person name="Terry A.Y."/>
            <person name="Boore J.L."/>
            <person name="Grigoriev I.V."/>
            <person name="Lindberg D.R."/>
            <person name="Seaver E.C."/>
            <person name="Weisblat D.A."/>
            <person name="Putnam N.H."/>
            <person name="Rokhsar D.S."/>
        </authorList>
    </citation>
    <scope>NUCLEOTIDE SEQUENCE</scope>
    <source>
        <strain evidence="13 15">I ESC-2004</strain>
    </source>
</reference>
<evidence type="ECO:0000256" key="10">
    <source>
        <dbReference type="ARBA" id="ARBA00023303"/>
    </source>
</evidence>
<evidence type="ECO:0000256" key="2">
    <source>
        <dbReference type="ARBA" id="ARBA00022448"/>
    </source>
</evidence>
<dbReference type="Pfam" id="PF00858">
    <property type="entry name" value="ASC"/>
    <property type="match status" value="1"/>
</dbReference>
<dbReference type="EnsemblMetazoa" id="CapteT205559">
    <property type="protein sequence ID" value="CapteP205559"/>
    <property type="gene ID" value="CapteG205559"/>
</dbReference>
<dbReference type="HOGENOM" id="CLU_020415_2_0_1"/>
<dbReference type="PANTHER" id="PTHR11690">
    <property type="entry name" value="AMILORIDE-SENSITIVE SODIUM CHANNEL-RELATED"/>
    <property type="match status" value="1"/>
</dbReference>
<dbReference type="EMBL" id="KB307920">
    <property type="protein sequence ID" value="ELT98448.1"/>
    <property type="molecule type" value="Genomic_DNA"/>
</dbReference>
<gene>
    <name evidence="13" type="ORF">CAPTEDRAFT_205559</name>
</gene>
<protein>
    <recommendedName>
        <fullName evidence="16">Amiloride-sensitive sodium channel</fullName>
    </recommendedName>
</protein>
<evidence type="ECO:0000313" key="14">
    <source>
        <dbReference type="EnsemblMetazoa" id="CapteP205559"/>
    </source>
</evidence>
<evidence type="ECO:0000256" key="7">
    <source>
        <dbReference type="ARBA" id="ARBA00023065"/>
    </source>
</evidence>
<evidence type="ECO:0000256" key="11">
    <source>
        <dbReference type="RuleBase" id="RU000679"/>
    </source>
</evidence>
<dbReference type="OMA" id="PHIRDSH"/>
<reference evidence="14" key="3">
    <citation type="submission" date="2015-06" db="UniProtKB">
        <authorList>
            <consortium name="EnsemblMetazoa"/>
        </authorList>
    </citation>
    <scope>IDENTIFICATION</scope>
</reference>
<keyword evidence="7 11" id="KW-0406">Ion transport</keyword>
<evidence type="ECO:0008006" key="16">
    <source>
        <dbReference type="Google" id="ProtNLM"/>
    </source>
</evidence>
<evidence type="ECO:0000256" key="9">
    <source>
        <dbReference type="ARBA" id="ARBA00023201"/>
    </source>
</evidence>
<feature type="transmembrane region" description="Helical" evidence="12">
    <location>
        <begin position="631"/>
        <end position="652"/>
    </location>
</feature>
<dbReference type="AlphaFoldDB" id="R7TX10"/>
<evidence type="ECO:0000256" key="6">
    <source>
        <dbReference type="ARBA" id="ARBA00023053"/>
    </source>
</evidence>
<evidence type="ECO:0000313" key="15">
    <source>
        <dbReference type="Proteomes" id="UP000014760"/>
    </source>
</evidence>
<keyword evidence="3 11" id="KW-0894">Sodium channel</keyword>
<keyword evidence="2 11" id="KW-0813">Transport</keyword>
<comment type="subcellular location">
    <subcellularLocation>
        <location evidence="1">Membrane</location>
        <topology evidence="1">Multi-pass membrane protein</topology>
    </subcellularLocation>
</comment>
<organism evidence="13">
    <name type="scientific">Capitella teleta</name>
    <name type="common">Polychaete worm</name>
    <dbReference type="NCBI Taxonomy" id="283909"/>
    <lineage>
        <taxon>Eukaryota</taxon>
        <taxon>Metazoa</taxon>
        <taxon>Spiralia</taxon>
        <taxon>Lophotrochozoa</taxon>
        <taxon>Annelida</taxon>
        <taxon>Polychaeta</taxon>
        <taxon>Sedentaria</taxon>
        <taxon>Scolecida</taxon>
        <taxon>Capitellidae</taxon>
        <taxon>Capitella</taxon>
    </lineage>
</organism>
<keyword evidence="15" id="KW-1185">Reference proteome</keyword>
<evidence type="ECO:0000256" key="5">
    <source>
        <dbReference type="ARBA" id="ARBA00022989"/>
    </source>
</evidence>
<reference evidence="15" key="1">
    <citation type="submission" date="2012-12" db="EMBL/GenBank/DDBJ databases">
        <authorList>
            <person name="Hellsten U."/>
            <person name="Grimwood J."/>
            <person name="Chapman J.A."/>
            <person name="Shapiro H."/>
            <person name="Aerts A."/>
            <person name="Otillar R.P."/>
            <person name="Terry A.Y."/>
            <person name="Boore J.L."/>
            <person name="Simakov O."/>
            <person name="Marletaz F."/>
            <person name="Cho S.-J."/>
            <person name="Edsinger-Gonzales E."/>
            <person name="Havlak P."/>
            <person name="Kuo D.-H."/>
            <person name="Larsson T."/>
            <person name="Lv J."/>
            <person name="Arendt D."/>
            <person name="Savage R."/>
            <person name="Osoegawa K."/>
            <person name="de Jong P."/>
            <person name="Lindberg D.R."/>
            <person name="Seaver E.C."/>
            <person name="Weisblat D.A."/>
            <person name="Putnam N.H."/>
            <person name="Grigoriev I.V."/>
            <person name="Rokhsar D.S."/>
        </authorList>
    </citation>
    <scope>NUCLEOTIDE SEQUENCE</scope>
    <source>
        <strain evidence="15">I ESC-2004</strain>
    </source>
</reference>
<dbReference type="PRINTS" id="PR01078">
    <property type="entry name" value="AMINACHANNEL"/>
</dbReference>
<dbReference type="GO" id="GO:0015280">
    <property type="term" value="F:ligand-gated sodium channel activity"/>
    <property type="evidence" value="ECO:0007669"/>
    <property type="project" value="TreeGrafter"/>
</dbReference>
<keyword evidence="4 11" id="KW-0812">Transmembrane</keyword>
<dbReference type="InterPro" id="IPR001873">
    <property type="entry name" value="ENaC"/>
</dbReference>